<organism evidence="2 3">
    <name type="scientific">Lentzea aerocolonigenes</name>
    <name type="common">Lechevalieria aerocolonigenes</name>
    <name type="synonym">Saccharothrix aerocolonigenes</name>
    <dbReference type="NCBI Taxonomy" id="68170"/>
    <lineage>
        <taxon>Bacteria</taxon>
        <taxon>Bacillati</taxon>
        <taxon>Actinomycetota</taxon>
        <taxon>Actinomycetes</taxon>
        <taxon>Pseudonocardiales</taxon>
        <taxon>Pseudonocardiaceae</taxon>
        <taxon>Lentzea</taxon>
    </lineage>
</organism>
<feature type="transmembrane region" description="Helical" evidence="1">
    <location>
        <begin position="35"/>
        <end position="54"/>
    </location>
</feature>
<feature type="transmembrane region" description="Helical" evidence="1">
    <location>
        <begin position="9"/>
        <end position="29"/>
    </location>
</feature>
<accession>A0A0F0GGM2</accession>
<dbReference type="PATRIC" id="fig|68170.10.peg.1107"/>
<dbReference type="EMBL" id="JYJG01000408">
    <property type="protein sequence ID" value="KJK38931.1"/>
    <property type="molecule type" value="Genomic_DNA"/>
</dbReference>
<feature type="transmembrane region" description="Helical" evidence="1">
    <location>
        <begin position="481"/>
        <end position="500"/>
    </location>
</feature>
<evidence type="ECO:0000313" key="2">
    <source>
        <dbReference type="EMBL" id="KJK38931.1"/>
    </source>
</evidence>
<feature type="transmembrane region" description="Helical" evidence="1">
    <location>
        <begin position="454"/>
        <end position="475"/>
    </location>
</feature>
<evidence type="ECO:0000256" key="1">
    <source>
        <dbReference type="SAM" id="Phobius"/>
    </source>
</evidence>
<dbReference type="Proteomes" id="UP000033393">
    <property type="component" value="Unassembled WGS sequence"/>
</dbReference>
<feature type="transmembrane region" description="Helical" evidence="1">
    <location>
        <begin position="287"/>
        <end position="307"/>
    </location>
</feature>
<keyword evidence="1" id="KW-0472">Membrane</keyword>
<feature type="transmembrane region" description="Helical" evidence="1">
    <location>
        <begin position="264"/>
        <end position="281"/>
    </location>
</feature>
<feature type="transmembrane region" description="Helical" evidence="1">
    <location>
        <begin position="240"/>
        <end position="257"/>
    </location>
</feature>
<dbReference type="AlphaFoldDB" id="A0A0F0GGM2"/>
<reference evidence="2 3" key="1">
    <citation type="submission" date="2015-02" db="EMBL/GenBank/DDBJ databases">
        <authorList>
            <person name="Ju K.-S."/>
            <person name="Doroghazi J.R."/>
            <person name="Metcalf W."/>
        </authorList>
    </citation>
    <scope>NUCLEOTIDE SEQUENCE [LARGE SCALE GENOMIC DNA]</scope>
    <source>
        <strain evidence="2 3">NRRL B-16140</strain>
    </source>
</reference>
<feature type="transmembrane region" description="Helical" evidence="1">
    <location>
        <begin position="215"/>
        <end position="234"/>
    </location>
</feature>
<gene>
    <name evidence="2" type="ORF">UK23_40915</name>
</gene>
<protein>
    <submittedName>
        <fullName evidence="2">Uncharacterized protein</fullName>
    </submittedName>
</protein>
<comment type="caution">
    <text evidence="2">The sequence shown here is derived from an EMBL/GenBank/DDBJ whole genome shotgun (WGS) entry which is preliminary data.</text>
</comment>
<name>A0A0F0GGM2_LENAE</name>
<sequence length="538" mass="58582">MWAVKPHHWPLVALGVSAVVAITTVIVVGSKSPAVNMPILLGVPLVATYLAHLVSKRAPNKVLFEFRADFKPSRYVDTIEVTDNGLEIIAGTPHKTPVLTYGFSDLLGIGTRQAVRGEAPWITLHDGRALPVPQGDVVVLRTTTGDQVLPVEDPRKFVSLVRSRVPSLADAPSVAVVTDNNRAEAGEAPRPVGASATSVEGPAVALTGPSLAVRWLVGGTLALTGTVVLPEVALIATSDIPRLMLAAPLVAGVLWVLNRNVPWLWSRLAFLSVPIVVFWLIGAKAYVWIPVLLVLCPTLGHLGARMFRLGANLGRNVQVRVPLRTGGSLYVEQHRLVHRLGASQNGKFLTQAMWLGDLTLVQPGTSPHPELWPLPGGGHKTLVGNGPTLRLVARPQQWLLPVTQAGELAEVIRSRQATPVQPTQMSMDEWRELRHWARRHSTGIAQTSLTTTAIGWRLFAASVTGTFAWMFLLVAGKGVNVWIGVAATVLLTAWLLADWWRVRGRMRLAEHHLLPPGSRDWGETRPDHAPIHGWQRWR</sequence>
<evidence type="ECO:0000313" key="3">
    <source>
        <dbReference type="Proteomes" id="UP000033393"/>
    </source>
</evidence>
<proteinExistence type="predicted"/>
<keyword evidence="1" id="KW-0812">Transmembrane</keyword>
<keyword evidence="3" id="KW-1185">Reference proteome</keyword>
<keyword evidence="1" id="KW-1133">Transmembrane helix</keyword>